<name>A0A1W2DCG0_9PSEU</name>
<feature type="compositionally biased region" description="Pro residues" evidence="1">
    <location>
        <begin position="178"/>
        <end position="188"/>
    </location>
</feature>
<evidence type="ECO:0000313" key="4">
    <source>
        <dbReference type="Proteomes" id="UP000192840"/>
    </source>
</evidence>
<feature type="chain" id="PRO_5010697046" evidence="2">
    <location>
        <begin position="36"/>
        <end position="234"/>
    </location>
</feature>
<proteinExistence type="predicted"/>
<dbReference type="STRING" id="40571.SAMN05660733_02881"/>
<feature type="signal peptide" evidence="2">
    <location>
        <begin position="1"/>
        <end position="35"/>
    </location>
</feature>
<evidence type="ECO:0000313" key="3">
    <source>
        <dbReference type="EMBL" id="SMC95217.1"/>
    </source>
</evidence>
<dbReference type="EMBL" id="FWYC01000007">
    <property type="protein sequence ID" value="SMC95217.1"/>
    <property type="molecule type" value="Genomic_DNA"/>
</dbReference>
<dbReference type="PROSITE" id="PS51318">
    <property type="entry name" value="TAT"/>
    <property type="match status" value="1"/>
</dbReference>
<reference evidence="4" key="1">
    <citation type="submission" date="2017-04" db="EMBL/GenBank/DDBJ databases">
        <authorList>
            <person name="Varghese N."/>
            <person name="Submissions S."/>
        </authorList>
    </citation>
    <scope>NUCLEOTIDE SEQUENCE [LARGE SCALE GENOMIC DNA]</scope>
    <source>
        <strain evidence="4">DSM 44073</strain>
    </source>
</reference>
<dbReference type="RefSeq" id="WP_030477462.1">
    <property type="nucleotide sequence ID" value="NZ_FWYC01000007.1"/>
</dbReference>
<dbReference type="AlphaFoldDB" id="A0A1W2DCG0"/>
<feature type="compositionally biased region" description="Pro residues" evidence="1">
    <location>
        <begin position="210"/>
        <end position="222"/>
    </location>
</feature>
<dbReference type="OrthoDB" id="3699617at2"/>
<dbReference type="InterPro" id="IPR006311">
    <property type="entry name" value="TAT_signal"/>
</dbReference>
<evidence type="ECO:0000256" key="2">
    <source>
        <dbReference type="SAM" id="SignalP"/>
    </source>
</evidence>
<feature type="region of interest" description="Disordered" evidence="1">
    <location>
        <begin position="174"/>
        <end position="234"/>
    </location>
</feature>
<organism evidence="3 4">
    <name type="scientific">Lentzea albidocapillata</name>
    <dbReference type="NCBI Taxonomy" id="40571"/>
    <lineage>
        <taxon>Bacteria</taxon>
        <taxon>Bacillati</taxon>
        <taxon>Actinomycetota</taxon>
        <taxon>Actinomycetes</taxon>
        <taxon>Pseudonocardiales</taxon>
        <taxon>Pseudonocardiaceae</taxon>
        <taxon>Lentzea</taxon>
    </lineage>
</organism>
<dbReference type="Proteomes" id="UP000192840">
    <property type="component" value="Unassembled WGS sequence"/>
</dbReference>
<keyword evidence="4" id="KW-1185">Reference proteome</keyword>
<dbReference type="eggNOG" id="ENOG50329BI">
    <property type="taxonomic scope" value="Bacteria"/>
</dbReference>
<evidence type="ECO:0000256" key="1">
    <source>
        <dbReference type="SAM" id="MobiDB-lite"/>
    </source>
</evidence>
<accession>A0A1W2DCG0</accession>
<gene>
    <name evidence="3" type="ORF">SAMN05660733_02881</name>
</gene>
<keyword evidence="2" id="KW-0732">Signal</keyword>
<protein>
    <submittedName>
        <fullName evidence="3">Uncharacterized protein</fullName>
    </submittedName>
</protein>
<sequence length="234" mass="22346">MVRTTTHSTRLFLAAAGIGALAAAGSASVLAPANAQVHGLAAAQASTSTAYGVSASGNENKAAQPSVASDGEVKTASGSVSGMGWSASGITVKAGNGIAEATVANVVVAGKAIGSVSAKCADGAVSYAHGGAAPSDPKLKVSFGGGAGATIQILGAGDKVAQTITVAVVKCGKATVPPTNPPTNPPTGQPTGQPTGKPPGQPPTGTQKPTPKPGTTPQPAPTPQLQDGHHPVTG</sequence>